<evidence type="ECO:0000313" key="3">
    <source>
        <dbReference type="Proteomes" id="UP000624244"/>
    </source>
</evidence>
<name>A0A8H5ZQN5_COCSA</name>
<reference evidence="2" key="1">
    <citation type="submission" date="2019-11" db="EMBL/GenBank/DDBJ databases">
        <title>Bipolaris sorokiniana Genome sequencing.</title>
        <authorList>
            <person name="Wang H."/>
        </authorList>
    </citation>
    <scope>NUCLEOTIDE SEQUENCE</scope>
</reference>
<gene>
    <name evidence="2" type="ORF">GGP41_007934</name>
</gene>
<dbReference type="Proteomes" id="UP000624244">
    <property type="component" value="Unassembled WGS sequence"/>
</dbReference>
<evidence type="ECO:0000256" key="1">
    <source>
        <dbReference type="SAM" id="MobiDB-lite"/>
    </source>
</evidence>
<evidence type="ECO:0000313" key="2">
    <source>
        <dbReference type="EMBL" id="KAF5852514.1"/>
    </source>
</evidence>
<comment type="caution">
    <text evidence="2">The sequence shown here is derived from an EMBL/GenBank/DDBJ whole genome shotgun (WGS) entry which is preliminary data.</text>
</comment>
<sequence length="182" mass="19639">MALHVRAETEQASNRRRQRRVNWPTAACQRRWMCSAYFAIRAAHLAARIAQAGPFGRRLRILSSSARERHTSGTPSARESAMATLASMSSCSPAGRPLAMEERGAPIGRAGDFHASFGAARPTSHAHAPLLTGAVDAATGHCMARSRSDRLVGPIHVPPKSPSPRKRARIAPAWPRPNTLPS</sequence>
<dbReference type="AlphaFoldDB" id="A0A8H5ZQN5"/>
<accession>A0A8H5ZQN5</accession>
<organism evidence="2 3">
    <name type="scientific">Cochliobolus sativus</name>
    <name type="common">Common root rot and spot blotch fungus</name>
    <name type="synonym">Bipolaris sorokiniana</name>
    <dbReference type="NCBI Taxonomy" id="45130"/>
    <lineage>
        <taxon>Eukaryota</taxon>
        <taxon>Fungi</taxon>
        <taxon>Dikarya</taxon>
        <taxon>Ascomycota</taxon>
        <taxon>Pezizomycotina</taxon>
        <taxon>Dothideomycetes</taxon>
        <taxon>Pleosporomycetidae</taxon>
        <taxon>Pleosporales</taxon>
        <taxon>Pleosporineae</taxon>
        <taxon>Pleosporaceae</taxon>
        <taxon>Bipolaris</taxon>
    </lineage>
</organism>
<protein>
    <submittedName>
        <fullName evidence="2">Uncharacterized protein</fullName>
    </submittedName>
</protein>
<proteinExistence type="predicted"/>
<feature type="region of interest" description="Disordered" evidence="1">
    <location>
        <begin position="146"/>
        <end position="182"/>
    </location>
</feature>
<dbReference type="EMBL" id="WNKQ01000003">
    <property type="protein sequence ID" value="KAF5852514.1"/>
    <property type="molecule type" value="Genomic_DNA"/>
</dbReference>